<dbReference type="AlphaFoldDB" id="A0AAV7JD16"/>
<keyword evidence="2" id="KW-1185">Reference proteome</keyword>
<dbReference type="PANTHER" id="PTHR46114:SF1">
    <property type="entry name" value="ZAD DOMAIN-CONTAINING PROTEIN"/>
    <property type="match status" value="1"/>
</dbReference>
<sequence length="369" mass="42901">MQQHRLLAHGQCKCGSTMRPGTFAGISEGRGWRYLEKACKKFASMRIRSFAEGSNLPLTELLEFVYFWSENLQTTAFLKELGLGDLPVSIFTEFLGLYDDEDGANSDEVNDHDCEYDVDFQGPSSEPSLFNQAELNDLIRDLDLSRVSSKLLASRLKKRIYSIKEQSGLVLCPNVDGLPLAKRVPKYNPSDWRLFIDSSKRNLKCVLLHNGNIFGSIPIGYSVKLKEEYNNVKEILEIINYSVHDWVICVDLKMVNFLLGQQSGFTKYPCFLCYWDSRDRNQHWIREKWPPRECLKVGGQKYHLDRFPDNLGDMSEEQGEGFHQDINVMEQRYQGRWDTHMMADYCWCLKRDCPNEQHSRKSNKRKFLD</sequence>
<reference evidence="1 2" key="1">
    <citation type="journal article" date="2023" name="BMC Biol.">
        <title>The compact genome of the sponge Oopsacas minuta (Hexactinellida) is lacking key metazoan core genes.</title>
        <authorList>
            <person name="Santini S."/>
            <person name="Schenkelaars Q."/>
            <person name="Jourda C."/>
            <person name="Duchesne M."/>
            <person name="Belahbib H."/>
            <person name="Rocher C."/>
            <person name="Selva M."/>
            <person name="Riesgo A."/>
            <person name="Vervoort M."/>
            <person name="Leys S.P."/>
            <person name="Kodjabachian L."/>
            <person name="Le Bivic A."/>
            <person name="Borchiellini C."/>
            <person name="Claverie J.M."/>
            <person name="Renard E."/>
        </authorList>
    </citation>
    <scope>NUCLEOTIDE SEQUENCE [LARGE SCALE GENOMIC DNA]</scope>
    <source>
        <strain evidence="1">SPO-2</strain>
    </source>
</reference>
<proteinExistence type="predicted"/>
<accession>A0AAV7JD16</accession>
<dbReference type="Proteomes" id="UP001165289">
    <property type="component" value="Unassembled WGS sequence"/>
</dbReference>
<protein>
    <submittedName>
        <fullName evidence="1">Uncharacterized protein</fullName>
    </submittedName>
</protein>
<evidence type="ECO:0000313" key="1">
    <source>
        <dbReference type="EMBL" id="KAI6646369.1"/>
    </source>
</evidence>
<gene>
    <name evidence="1" type="ORF">LOD99_9240</name>
</gene>
<dbReference type="EMBL" id="JAKMXF010000355">
    <property type="protein sequence ID" value="KAI6646369.1"/>
    <property type="molecule type" value="Genomic_DNA"/>
</dbReference>
<comment type="caution">
    <text evidence="1">The sequence shown here is derived from an EMBL/GenBank/DDBJ whole genome shotgun (WGS) entry which is preliminary data.</text>
</comment>
<name>A0AAV7JD16_9METZ</name>
<dbReference type="PANTHER" id="PTHR46114">
    <property type="entry name" value="APPLE DOMAIN-CONTAINING PROTEIN"/>
    <property type="match status" value="1"/>
</dbReference>
<organism evidence="1 2">
    <name type="scientific">Oopsacas minuta</name>
    <dbReference type="NCBI Taxonomy" id="111878"/>
    <lineage>
        <taxon>Eukaryota</taxon>
        <taxon>Metazoa</taxon>
        <taxon>Porifera</taxon>
        <taxon>Hexactinellida</taxon>
        <taxon>Hexasterophora</taxon>
        <taxon>Lyssacinosida</taxon>
        <taxon>Leucopsacidae</taxon>
        <taxon>Oopsacas</taxon>
    </lineage>
</organism>
<evidence type="ECO:0000313" key="2">
    <source>
        <dbReference type="Proteomes" id="UP001165289"/>
    </source>
</evidence>